<dbReference type="AlphaFoldDB" id="A0A671FE90"/>
<feature type="domain" description="Jacalin-type lectin" evidence="4">
    <location>
        <begin position="21"/>
        <end position="157"/>
    </location>
</feature>
<dbReference type="Pfam" id="PF01419">
    <property type="entry name" value="Jacalin"/>
    <property type="match status" value="1"/>
</dbReference>
<dbReference type="SUPFAM" id="SSF51101">
    <property type="entry name" value="Mannose-binding lectins"/>
    <property type="match status" value="1"/>
</dbReference>
<dbReference type="OMA" id="STTCWAG"/>
<keyword evidence="2" id="KW-0430">Lectin</keyword>
<dbReference type="Ensembl" id="ENSRFET00010022599.1">
    <property type="protein sequence ID" value="ENSRFEP00010020747.1"/>
    <property type="gene ID" value="ENSRFEG00010013912.1"/>
</dbReference>
<dbReference type="GO" id="GO:0030246">
    <property type="term" value="F:carbohydrate binding"/>
    <property type="evidence" value="ECO:0007669"/>
    <property type="project" value="UniProtKB-KW"/>
</dbReference>
<reference evidence="5" key="1">
    <citation type="submission" date="2025-08" db="UniProtKB">
        <authorList>
            <consortium name="Ensembl"/>
        </authorList>
    </citation>
    <scope>IDENTIFICATION</scope>
</reference>
<dbReference type="PANTHER" id="PTHR33589">
    <property type="entry name" value="OS11G0524900 PROTEIN"/>
    <property type="match status" value="1"/>
</dbReference>
<proteinExistence type="predicted"/>
<dbReference type="Proteomes" id="UP000472240">
    <property type="component" value="Unplaced"/>
</dbReference>
<dbReference type="InterPro" id="IPR001229">
    <property type="entry name" value="Jacalin-like_lectin_dom"/>
</dbReference>
<evidence type="ECO:0000313" key="5">
    <source>
        <dbReference type="Ensembl" id="ENSRFEP00010020747.1"/>
    </source>
</evidence>
<keyword evidence="1 3" id="KW-0732">Signal</keyword>
<evidence type="ECO:0000256" key="3">
    <source>
        <dbReference type="SAM" id="SignalP"/>
    </source>
</evidence>
<accession>A0A671FE90</accession>
<reference evidence="5" key="2">
    <citation type="submission" date="2025-09" db="UniProtKB">
        <authorList>
            <consortium name="Ensembl"/>
        </authorList>
    </citation>
    <scope>IDENTIFICATION</scope>
</reference>
<keyword evidence="6" id="KW-1185">Reference proteome</keyword>
<evidence type="ECO:0000259" key="4">
    <source>
        <dbReference type="PROSITE" id="PS51752"/>
    </source>
</evidence>
<dbReference type="SMART" id="SM00915">
    <property type="entry name" value="Jacalin"/>
    <property type="match status" value="1"/>
</dbReference>
<dbReference type="Gene3D" id="2.100.10.30">
    <property type="entry name" value="Jacalin-like lectin domain"/>
    <property type="match status" value="1"/>
</dbReference>
<feature type="signal peptide" evidence="3">
    <location>
        <begin position="1"/>
        <end position="23"/>
    </location>
</feature>
<dbReference type="PANTHER" id="PTHR33589:SF1">
    <property type="entry name" value="ZYMOGEN GRANULE PROTEIN 16 HOMOLOG B"/>
    <property type="match status" value="1"/>
</dbReference>
<dbReference type="InterPro" id="IPR036404">
    <property type="entry name" value="Jacalin-like_lectin_dom_sf"/>
</dbReference>
<evidence type="ECO:0000256" key="2">
    <source>
        <dbReference type="ARBA" id="ARBA00022734"/>
    </source>
</evidence>
<dbReference type="FunCoup" id="A0A671FE90">
    <property type="interactions" value="39"/>
</dbReference>
<dbReference type="InterPro" id="IPR052321">
    <property type="entry name" value="PolyBind_ProtTraffic"/>
</dbReference>
<dbReference type="InParanoid" id="A0A671FE90"/>
<dbReference type="PROSITE" id="PS51752">
    <property type="entry name" value="JACALIN_LECTIN"/>
    <property type="match status" value="1"/>
</dbReference>
<dbReference type="GeneTree" id="ENSGT00940000163143"/>
<feature type="chain" id="PRO_5025665001" description="Jacalin-type lectin domain-containing protein" evidence="3">
    <location>
        <begin position="24"/>
        <end position="172"/>
    </location>
</feature>
<evidence type="ECO:0000256" key="1">
    <source>
        <dbReference type="ARBA" id="ARBA00022729"/>
    </source>
</evidence>
<name>A0A671FE90_RHIFE</name>
<dbReference type="GO" id="GO:0005615">
    <property type="term" value="C:extracellular space"/>
    <property type="evidence" value="ECO:0007669"/>
    <property type="project" value="TreeGrafter"/>
</dbReference>
<organism evidence="5 6">
    <name type="scientific">Rhinolophus ferrumequinum</name>
    <name type="common">Greater horseshoe bat</name>
    <dbReference type="NCBI Taxonomy" id="59479"/>
    <lineage>
        <taxon>Eukaryota</taxon>
        <taxon>Metazoa</taxon>
        <taxon>Chordata</taxon>
        <taxon>Craniata</taxon>
        <taxon>Vertebrata</taxon>
        <taxon>Euteleostomi</taxon>
        <taxon>Mammalia</taxon>
        <taxon>Eutheria</taxon>
        <taxon>Laurasiatheria</taxon>
        <taxon>Chiroptera</taxon>
        <taxon>Yinpterochiroptera</taxon>
        <taxon>Rhinolophoidea</taxon>
        <taxon>Rhinolophidae</taxon>
        <taxon>Rhinolophinae</taxon>
        <taxon>Rhinolophus</taxon>
    </lineage>
</organism>
<sequence length="172" mass="19374">THEPEAMLLWLTLTLLWSTTCWAQQMYGNGGGTYFSTPVDEENDITGIRVSVGPIGIFKSIQVKHGSNWSEIYGVAGGKMQEFLLWPREHVIGVYGMHRVYLRYLVIYTDIGRWAAFGKEDGRSFVVYPEQPEKVLTGLFGQYQGLGVTGLGFKWDNPQEELDTEPPLLGPQ</sequence>
<evidence type="ECO:0000313" key="6">
    <source>
        <dbReference type="Proteomes" id="UP000472240"/>
    </source>
</evidence>
<protein>
    <recommendedName>
        <fullName evidence="4">Jacalin-type lectin domain-containing protein</fullName>
    </recommendedName>
</protein>